<comment type="subcellular location">
    <subcellularLocation>
        <location evidence="1">Membrane</location>
        <topology evidence="1">Multi-pass membrane protein</topology>
    </subcellularLocation>
</comment>
<protein>
    <submittedName>
        <fullName evidence="7">O-antigen polymerase</fullName>
    </submittedName>
</protein>
<feature type="transmembrane region" description="Helical" evidence="5">
    <location>
        <begin position="380"/>
        <end position="401"/>
    </location>
</feature>
<dbReference type="AlphaFoldDB" id="A0AAV3EX34"/>
<accession>A0AAV3EX34</accession>
<keyword evidence="2 5" id="KW-0812">Transmembrane</keyword>
<feature type="transmembrane region" description="Helical" evidence="5">
    <location>
        <begin position="349"/>
        <end position="368"/>
    </location>
</feature>
<feature type="transmembrane region" description="Helical" evidence="5">
    <location>
        <begin position="407"/>
        <end position="426"/>
    </location>
</feature>
<keyword evidence="3 5" id="KW-1133">Transmembrane helix</keyword>
<evidence type="ECO:0000256" key="3">
    <source>
        <dbReference type="ARBA" id="ARBA00022989"/>
    </source>
</evidence>
<feature type="transmembrane region" description="Helical" evidence="5">
    <location>
        <begin position="37"/>
        <end position="53"/>
    </location>
</feature>
<feature type="transmembrane region" description="Helical" evidence="5">
    <location>
        <begin position="220"/>
        <end position="239"/>
    </location>
</feature>
<feature type="transmembrane region" description="Helical" evidence="5">
    <location>
        <begin position="160"/>
        <end position="181"/>
    </location>
</feature>
<feature type="transmembrane region" description="Helical" evidence="5">
    <location>
        <begin position="196"/>
        <end position="214"/>
    </location>
</feature>
<keyword evidence="4 5" id="KW-0472">Membrane</keyword>
<evidence type="ECO:0000256" key="2">
    <source>
        <dbReference type="ARBA" id="ARBA00022692"/>
    </source>
</evidence>
<dbReference type="RefSeq" id="WP_005417076.1">
    <property type="nucleotide sequence ID" value="NZ_CM001400.1"/>
</dbReference>
<dbReference type="Pfam" id="PF04932">
    <property type="entry name" value="Wzy_C"/>
    <property type="match status" value="1"/>
</dbReference>
<name>A0AAV3EX34_ALIFS</name>
<dbReference type="EMBL" id="AHIH01000001">
    <property type="protein sequence ID" value="EHN71518.1"/>
    <property type="molecule type" value="Genomic_DNA"/>
</dbReference>
<feature type="transmembrane region" description="Helical" evidence="5">
    <location>
        <begin position="65"/>
        <end position="84"/>
    </location>
</feature>
<feature type="transmembrane region" description="Helical" evidence="5">
    <location>
        <begin position="12"/>
        <end position="31"/>
    </location>
</feature>
<comment type="caution">
    <text evidence="7">The sequence shown here is derived from an EMBL/GenBank/DDBJ whole genome shotgun (WGS) entry which is preliminary data.</text>
</comment>
<feature type="domain" description="O-antigen ligase-related" evidence="6">
    <location>
        <begin position="203"/>
        <end position="360"/>
    </location>
</feature>
<organism evidence="7 8">
    <name type="scientific">Aliivibrio fischeri SR5</name>
    <dbReference type="NCBI Taxonomy" id="1088719"/>
    <lineage>
        <taxon>Bacteria</taxon>
        <taxon>Pseudomonadati</taxon>
        <taxon>Pseudomonadota</taxon>
        <taxon>Gammaproteobacteria</taxon>
        <taxon>Vibrionales</taxon>
        <taxon>Vibrionaceae</taxon>
        <taxon>Aliivibrio</taxon>
    </lineage>
</organism>
<evidence type="ECO:0000256" key="1">
    <source>
        <dbReference type="ARBA" id="ARBA00004141"/>
    </source>
</evidence>
<feature type="transmembrane region" description="Helical" evidence="5">
    <location>
        <begin position="118"/>
        <end position="140"/>
    </location>
</feature>
<evidence type="ECO:0000259" key="6">
    <source>
        <dbReference type="Pfam" id="PF04932"/>
    </source>
</evidence>
<dbReference type="PANTHER" id="PTHR37422:SF13">
    <property type="entry name" value="LIPOPOLYSACCHARIDE BIOSYNTHESIS PROTEIN PA4999-RELATED"/>
    <property type="match status" value="1"/>
</dbReference>
<dbReference type="InterPro" id="IPR051533">
    <property type="entry name" value="WaaL-like"/>
</dbReference>
<gene>
    <name evidence="7" type="ORF">VFSR5_0142</name>
</gene>
<evidence type="ECO:0000313" key="7">
    <source>
        <dbReference type="EMBL" id="EHN71518.1"/>
    </source>
</evidence>
<dbReference type="PANTHER" id="PTHR37422">
    <property type="entry name" value="TEICHURONIC ACID BIOSYNTHESIS PROTEIN TUAE"/>
    <property type="match status" value="1"/>
</dbReference>
<evidence type="ECO:0000256" key="4">
    <source>
        <dbReference type="ARBA" id="ARBA00023136"/>
    </source>
</evidence>
<sequence length="439" mass="49939">MNSLSAIFQSTKYRYLVLISIYLFSLTAIPFENVSNIFRTILVLCSLPIFIIEKKLIFKDPMLKLLGLALLIQIISWVNALVYLPDIANSEPKLDRLAKLFSFIFIAYWLKGSLRNAYLLWGTLAIGFIIGCFVHADFFIETTKAMAGNRVDFSIKNAQFTSMFSGISLLITAFTLSQLLLKKQPFERISAPTKKLMAAILILALVFFTFITIVTQSRQVWLALAFTISITPIFYTLVFPNSNRKRIAMSYLFIAVIFVGLSQSKIVQQRVLVETSTLQHIVSGDLDNIPMTSIGIRVNSWIAASDWIKERPLLGSDSEAIAQVIQQSDKFTGSLKGFGHLHNYHIETLVAYGLLGLLLIYTLYYWLVRSLFIEKKRQPELNNITIFSLMFVTFWACINFFETFNGRSFGVYTHNIMFAGFYTFYLTSSLKVPVEKGNN</sequence>
<reference evidence="7 8" key="1">
    <citation type="journal article" date="2012" name="J. Bacteriol.">
        <title>Draft Genome Sequence of Vibrio fischeri SR5, a Strain Isolated from the Light Organ of the Mediterranean Squid Sepiola robusta.</title>
        <authorList>
            <person name="Gyllborg M.C."/>
            <person name="Sahl J.W."/>
            <person name="Cronin D.C.III."/>
            <person name="Rasko D.A."/>
            <person name="Mandel M.J."/>
        </authorList>
    </citation>
    <scope>NUCLEOTIDE SEQUENCE [LARGE SCALE GENOMIC DNA]</scope>
    <source>
        <strain evidence="7 8">SR5</strain>
    </source>
</reference>
<evidence type="ECO:0000313" key="8">
    <source>
        <dbReference type="Proteomes" id="UP000004521"/>
    </source>
</evidence>
<evidence type="ECO:0000256" key="5">
    <source>
        <dbReference type="SAM" id="Phobius"/>
    </source>
</evidence>
<proteinExistence type="predicted"/>
<dbReference type="Proteomes" id="UP000004521">
    <property type="component" value="Chromosome I"/>
</dbReference>
<dbReference type="GO" id="GO:0016020">
    <property type="term" value="C:membrane"/>
    <property type="evidence" value="ECO:0007669"/>
    <property type="project" value="UniProtKB-SubCell"/>
</dbReference>
<dbReference type="InterPro" id="IPR007016">
    <property type="entry name" value="O-antigen_ligase-rel_domated"/>
</dbReference>